<organism evidence="5 6">
    <name type="scientific">Marasmius oreades</name>
    <name type="common">fairy-ring Marasmius</name>
    <dbReference type="NCBI Taxonomy" id="181124"/>
    <lineage>
        <taxon>Eukaryota</taxon>
        <taxon>Fungi</taxon>
        <taxon>Dikarya</taxon>
        <taxon>Basidiomycota</taxon>
        <taxon>Agaricomycotina</taxon>
        <taxon>Agaricomycetes</taxon>
        <taxon>Agaricomycetidae</taxon>
        <taxon>Agaricales</taxon>
        <taxon>Marasmiineae</taxon>
        <taxon>Marasmiaceae</taxon>
        <taxon>Marasmius</taxon>
    </lineage>
</organism>
<dbReference type="RefSeq" id="XP_043015490.1">
    <property type="nucleotide sequence ID" value="XM_043146785.1"/>
</dbReference>
<feature type="domain" description="FAS1" evidence="4">
    <location>
        <begin position="495"/>
        <end position="638"/>
    </location>
</feature>
<dbReference type="AlphaFoldDB" id="A0A9P7V2E0"/>
<keyword evidence="2" id="KW-0472">Membrane</keyword>
<feature type="region of interest" description="Disordered" evidence="1">
    <location>
        <begin position="730"/>
        <end position="750"/>
    </location>
</feature>
<dbReference type="PROSITE" id="PS50213">
    <property type="entry name" value="FAS1"/>
    <property type="match status" value="4"/>
</dbReference>
<dbReference type="Gene3D" id="2.30.180.10">
    <property type="entry name" value="FAS1 domain"/>
    <property type="match status" value="5"/>
</dbReference>
<proteinExistence type="predicted"/>
<feature type="domain" description="FAS1" evidence="4">
    <location>
        <begin position="348"/>
        <end position="492"/>
    </location>
</feature>
<feature type="transmembrane region" description="Helical" evidence="2">
    <location>
        <begin position="840"/>
        <end position="861"/>
    </location>
</feature>
<gene>
    <name evidence="5" type="ORF">E1B28_000903</name>
</gene>
<feature type="domain" description="FAS1" evidence="4">
    <location>
        <begin position="28"/>
        <end position="206"/>
    </location>
</feature>
<dbReference type="SUPFAM" id="SSF82153">
    <property type="entry name" value="FAS1 domain"/>
    <property type="match status" value="5"/>
</dbReference>
<dbReference type="Proteomes" id="UP001049176">
    <property type="component" value="Chromosome 1"/>
</dbReference>
<sequence>MRLNLFLATLPLLSLSSQVSFGTRPSFSKTLIDLLGDDPDYLSLLKLIQHARLVPTLNRLENGTLFAPTNDAIEKHRPSNPLWNSILGNSSFVINDNIRNQLRQQLFYHIINLYLALPKDSEAVQVLKTLHYPQSPLEPPTHDPPPYPPWMPIPGGTLGGEPQRLRLISRGERTWVGVDALGNGGAKIAGSATAANGVLFGIKGVLEPPPDLAVVVSRNSAVSYFHKVLTPEITRILNSTAALTVFLPVNKAWESLDRYERLYLESRYATDDLNMILKMHAVADKDVVWSETFAPSVKLTTIDGTTLEVKVTPEKTTVSTATLIQPDIYASNGVLHFVDSLLIPPGVFTMTPEKYLLTLECSKFVSLIHETDLTFLINDTDAQYTILAPRDDVISFFGSGGLPERGSDEMKRMILYHFLPGHYTPKKLKAGMLVETALEEKGLDGRKQVLAVEAGEGENGDSWKSLKFGGASVVHEPVEVNNVLIYFISKPINPPSDVLATALPMLDHSSFVAAILSTSISDTFKNTSSTTLLLPNNGAFTRLGLLVSKHLLAQSNKADLEKVLLHHTLATVQYADALQSGTKHSFATLEESDLTISRKDNGTIFVSASGGWAGMKSELRPRNILTQTGVIHELSDILIPRSMELNVGKLVKVADGSTMGSLLVKAGFGWVLDGTAPPEDSPWADQGLDGAAWTLLCPTDGAFDGYNLTELSSDMNGLVTLVSQHLIPTPFKKGEKKSGETPLDMEDPLNNNRPLLLDHSVTYSTLRSSASAYGDVVFKKDGEAEGGYVIGIKNARGTDGKSDWARVESWGRSTNGRGTGGVIQIDRLLVPYQPPWWLEYGAPIVVGVVGGSLICGFFYVVRLVWRRDTTEATYEPVGGFATDDDEES</sequence>
<dbReference type="InterPro" id="IPR000782">
    <property type="entry name" value="FAS1_domain"/>
</dbReference>
<protein>
    <recommendedName>
        <fullName evidence="4">FAS1 domain-containing protein</fullName>
    </recommendedName>
</protein>
<feature type="chain" id="PRO_5040498126" description="FAS1 domain-containing protein" evidence="3">
    <location>
        <begin position="23"/>
        <end position="888"/>
    </location>
</feature>
<keyword evidence="3" id="KW-0732">Signal</keyword>
<feature type="signal peptide" evidence="3">
    <location>
        <begin position="1"/>
        <end position="22"/>
    </location>
</feature>
<dbReference type="PANTHER" id="PTHR10900">
    <property type="entry name" value="PERIOSTIN-RELATED"/>
    <property type="match status" value="1"/>
</dbReference>
<evidence type="ECO:0000313" key="5">
    <source>
        <dbReference type="EMBL" id="KAG7099020.1"/>
    </source>
</evidence>
<dbReference type="InterPro" id="IPR036378">
    <property type="entry name" value="FAS1_dom_sf"/>
</dbReference>
<dbReference type="GeneID" id="66069979"/>
<evidence type="ECO:0000259" key="4">
    <source>
        <dbReference type="PROSITE" id="PS50213"/>
    </source>
</evidence>
<dbReference type="Pfam" id="PF02469">
    <property type="entry name" value="Fasciclin"/>
    <property type="match status" value="4"/>
</dbReference>
<reference evidence="5" key="1">
    <citation type="journal article" date="2021" name="Genome Biol. Evol.">
        <title>The assembled and annotated genome of the fairy-ring fungus Marasmius oreades.</title>
        <authorList>
            <person name="Hiltunen M."/>
            <person name="Ament-Velasquez S.L."/>
            <person name="Johannesson H."/>
        </authorList>
    </citation>
    <scope>NUCLEOTIDE SEQUENCE</scope>
    <source>
        <strain evidence="5">03SP1</strain>
    </source>
</reference>
<keyword evidence="2" id="KW-1133">Transmembrane helix</keyword>
<accession>A0A9P7V2E0</accession>
<dbReference type="SMART" id="SM00554">
    <property type="entry name" value="FAS1"/>
    <property type="match status" value="5"/>
</dbReference>
<name>A0A9P7V2E0_9AGAR</name>
<dbReference type="KEGG" id="more:E1B28_000903"/>
<keyword evidence="2" id="KW-0812">Transmembrane</keyword>
<evidence type="ECO:0000256" key="1">
    <source>
        <dbReference type="SAM" id="MobiDB-lite"/>
    </source>
</evidence>
<dbReference type="PANTHER" id="PTHR10900:SF77">
    <property type="entry name" value="FI19380P1"/>
    <property type="match status" value="1"/>
</dbReference>
<dbReference type="EMBL" id="CM032181">
    <property type="protein sequence ID" value="KAG7099020.1"/>
    <property type="molecule type" value="Genomic_DNA"/>
</dbReference>
<dbReference type="InterPro" id="IPR050904">
    <property type="entry name" value="Adhesion/Biosynth-related"/>
</dbReference>
<keyword evidence="6" id="KW-1185">Reference proteome</keyword>
<evidence type="ECO:0000256" key="3">
    <source>
        <dbReference type="SAM" id="SignalP"/>
    </source>
</evidence>
<dbReference type="GO" id="GO:0005615">
    <property type="term" value="C:extracellular space"/>
    <property type="evidence" value="ECO:0007669"/>
    <property type="project" value="TreeGrafter"/>
</dbReference>
<evidence type="ECO:0000313" key="6">
    <source>
        <dbReference type="Proteomes" id="UP001049176"/>
    </source>
</evidence>
<comment type="caution">
    <text evidence="5">The sequence shown here is derived from an EMBL/GenBank/DDBJ whole genome shotgun (WGS) entry which is preliminary data.</text>
</comment>
<feature type="domain" description="FAS1" evidence="4">
    <location>
        <begin position="209"/>
        <end position="342"/>
    </location>
</feature>
<evidence type="ECO:0000256" key="2">
    <source>
        <dbReference type="SAM" id="Phobius"/>
    </source>
</evidence>
<dbReference type="OrthoDB" id="14252at2759"/>